<evidence type="ECO:0000256" key="2">
    <source>
        <dbReference type="SAM" id="Phobius"/>
    </source>
</evidence>
<protein>
    <submittedName>
        <fullName evidence="3">Uncharacterized protein</fullName>
    </submittedName>
</protein>
<dbReference type="EMBL" id="CAJQZC010000002">
    <property type="protein sequence ID" value="CAG4890610.1"/>
    <property type="molecule type" value="Genomic_DNA"/>
</dbReference>
<dbReference type="AlphaFoldDB" id="A0A9N8RTY8"/>
<feature type="region of interest" description="Disordered" evidence="1">
    <location>
        <begin position="63"/>
        <end position="119"/>
    </location>
</feature>
<keyword evidence="2" id="KW-0812">Transmembrane</keyword>
<accession>A0A9N8RTY8</accession>
<sequence length="119" mass="11615">MSRHPFDTFYIPLAIGIAMLLAGLGLPAIGVAISHTIAWLLNVSALLLIAGTCWVAYRVRNNGTGERGGRGGNASATGDGNISIGGKGGDSTGGIGGTGGHATVRGNNSVARGGDGGAG</sequence>
<feature type="compositionally biased region" description="Gly residues" evidence="1">
    <location>
        <begin position="83"/>
        <end position="100"/>
    </location>
</feature>
<keyword evidence="4" id="KW-1185">Reference proteome</keyword>
<reference evidence="3" key="1">
    <citation type="submission" date="2021-04" db="EMBL/GenBank/DDBJ databases">
        <authorList>
            <person name="Vanwijnsberghe S."/>
        </authorList>
    </citation>
    <scope>NUCLEOTIDE SEQUENCE</scope>
    <source>
        <strain evidence="3">LMG 31841</strain>
    </source>
</reference>
<keyword evidence="2" id="KW-1133">Transmembrane helix</keyword>
<evidence type="ECO:0000313" key="4">
    <source>
        <dbReference type="Proteomes" id="UP000789704"/>
    </source>
</evidence>
<dbReference type="Proteomes" id="UP000789704">
    <property type="component" value="Unassembled WGS sequence"/>
</dbReference>
<feature type="transmembrane region" description="Helical" evidence="2">
    <location>
        <begin position="9"/>
        <end position="33"/>
    </location>
</feature>
<proteinExistence type="predicted"/>
<evidence type="ECO:0000313" key="3">
    <source>
        <dbReference type="EMBL" id="CAG4890610.1"/>
    </source>
</evidence>
<organism evidence="3 4">
    <name type="scientific">Paraburkholderia saeva</name>
    <dbReference type="NCBI Taxonomy" id="2777537"/>
    <lineage>
        <taxon>Bacteria</taxon>
        <taxon>Pseudomonadati</taxon>
        <taxon>Pseudomonadota</taxon>
        <taxon>Betaproteobacteria</taxon>
        <taxon>Burkholderiales</taxon>
        <taxon>Burkholderiaceae</taxon>
        <taxon>Paraburkholderia</taxon>
    </lineage>
</organism>
<feature type="transmembrane region" description="Helical" evidence="2">
    <location>
        <begin position="39"/>
        <end position="57"/>
    </location>
</feature>
<comment type="caution">
    <text evidence="3">The sequence shown here is derived from an EMBL/GenBank/DDBJ whole genome shotgun (WGS) entry which is preliminary data.</text>
</comment>
<name>A0A9N8RTY8_9BURK</name>
<evidence type="ECO:0000256" key="1">
    <source>
        <dbReference type="SAM" id="MobiDB-lite"/>
    </source>
</evidence>
<gene>
    <name evidence="3" type="ORF">LMG31841_01164</name>
</gene>
<keyword evidence="2" id="KW-0472">Membrane</keyword>